<name>A0A1V1PHB0_9BACT</name>
<dbReference type="PANTHER" id="PTHR32071">
    <property type="entry name" value="TRANSCRIPTIONAL REGULATORY PROTEIN"/>
    <property type="match status" value="1"/>
</dbReference>
<keyword evidence="4" id="KW-0804">Transcription</keyword>
<evidence type="ECO:0000313" key="7">
    <source>
        <dbReference type="Proteomes" id="UP000189670"/>
    </source>
</evidence>
<reference evidence="7" key="1">
    <citation type="submission" date="2012-11" db="EMBL/GenBank/DDBJ databases">
        <authorList>
            <person name="Lucero-Rivera Y.E."/>
            <person name="Tovar-Ramirez D."/>
        </authorList>
    </citation>
    <scope>NUCLEOTIDE SEQUENCE [LARGE SCALE GENOMIC DNA]</scope>
    <source>
        <strain evidence="7">Araruama</strain>
    </source>
</reference>
<gene>
    <name evidence="6" type="ORF">OMM_06470</name>
</gene>
<protein>
    <recommendedName>
        <fullName evidence="5">Sigma-54 factor interaction domain-containing protein</fullName>
    </recommendedName>
</protein>
<comment type="caution">
    <text evidence="6">The sequence shown here is derived from an EMBL/GenBank/DDBJ whole genome shotgun (WGS) entry which is preliminary data.</text>
</comment>
<dbReference type="InterPro" id="IPR027417">
    <property type="entry name" value="P-loop_NTPase"/>
</dbReference>
<dbReference type="PROSITE" id="PS50045">
    <property type="entry name" value="SIGMA54_INTERACT_4"/>
    <property type="match status" value="1"/>
</dbReference>
<organism evidence="6 7">
    <name type="scientific">Candidatus Magnetoglobus multicellularis str. Araruama</name>
    <dbReference type="NCBI Taxonomy" id="890399"/>
    <lineage>
        <taxon>Bacteria</taxon>
        <taxon>Pseudomonadati</taxon>
        <taxon>Thermodesulfobacteriota</taxon>
        <taxon>Desulfobacteria</taxon>
        <taxon>Desulfobacterales</taxon>
        <taxon>Desulfobacteraceae</taxon>
        <taxon>Candidatus Magnetoglobus</taxon>
    </lineage>
</organism>
<proteinExistence type="predicted"/>
<dbReference type="GO" id="GO:0005524">
    <property type="term" value="F:ATP binding"/>
    <property type="evidence" value="ECO:0007669"/>
    <property type="project" value="UniProtKB-KW"/>
</dbReference>
<evidence type="ECO:0000256" key="4">
    <source>
        <dbReference type="ARBA" id="ARBA00023163"/>
    </source>
</evidence>
<evidence type="ECO:0000256" key="1">
    <source>
        <dbReference type="ARBA" id="ARBA00022741"/>
    </source>
</evidence>
<dbReference type="Proteomes" id="UP000189670">
    <property type="component" value="Unassembled WGS sequence"/>
</dbReference>
<dbReference type="SUPFAM" id="SSF46689">
    <property type="entry name" value="Homeodomain-like"/>
    <property type="match status" value="1"/>
</dbReference>
<feature type="domain" description="Sigma-54 factor interaction" evidence="5">
    <location>
        <begin position="1"/>
        <end position="73"/>
    </location>
</feature>
<dbReference type="InterPro" id="IPR009057">
    <property type="entry name" value="Homeodomain-like_sf"/>
</dbReference>
<dbReference type="Pfam" id="PF25601">
    <property type="entry name" value="AAA_lid_14"/>
    <property type="match status" value="1"/>
</dbReference>
<evidence type="ECO:0000256" key="2">
    <source>
        <dbReference type="ARBA" id="ARBA00022840"/>
    </source>
</evidence>
<dbReference type="SUPFAM" id="SSF52540">
    <property type="entry name" value="P-loop containing nucleoside triphosphate hydrolases"/>
    <property type="match status" value="1"/>
</dbReference>
<evidence type="ECO:0000259" key="5">
    <source>
        <dbReference type="PROSITE" id="PS50045"/>
    </source>
</evidence>
<keyword evidence="2" id="KW-0067">ATP-binding</keyword>
<dbReference type="InterPro" id="IPR058031">
    <property type="entry name" value="AAA_lid_NorR"/>
</dbReference>
<sequence length="155" mass="17893">MYYRLNVIPLKIIPLRDRKTDIPFLVHHFIEKYNAIDDRNVKGISEDALNILKGMNWAGNVRELENVVERAILLSDGNLIQAQNLFIGDTNKTQTDKNIPHQIMSGTLKEMERKMIFRTLDETGGNRTHAADILGISVRTLRNKLNEYRNANYDI</sequence>
<dbReference type="InterPro" id="IPR002078">
    <property type="entry name" value="Sigma_54_int"/>
</dbReference>
<evidence type="ECO:0000256" key="3">
    <source>
        <dbReference type="ARBA" id="ARBA00023015"/>
    </source>
</evidence>
<dbReference type="InterPro" id="IPR002197">
    <property type="entry name" value="HTH_Fis"/>
</dbReference>
<evidence type="ECO:0000313" key="6">
    <source>
        <dbReference type="EMBL" id="ETR74178.1"/>
    </source>
</evidence>
<accession>A0A1V1PHB0</accession>
<dbReference type="GO" id="GO:0006355">
    <property type="term" value="P:regulation of DNA-templated transcription"/>
    <property type="evidence" value="ECO:0007669"/>
    <property type="project" value="InterPro"/>
</dbReference>
<dbReference type="EMBL" id="ATBP01000018">
    <property type="protein sequence ID" value="ETR74178.1"/>
    <property type="molecule type" value="Genomic_DNA"/>
</dbReference>
<keyword evidence="1" id="KW-0547">Nucleotide-binding</keyword>
<dbReference type="PRINTS" id="PR01590">
    <property type="entry name" value="HTHFIS"/>
</dbReference>
<keyword evidence="3" id="KW-0805">Transcription regulation</keyword>
<dbReference type="GO" id="GO:0043565">
    <property type="term" value="F:sequence-specific DNA binding"/>
    <property type="evidence" value="ECO:0007669"/>
    <property type="project" value="InterPro"/>
</dbReference>
<dbReference type="AlphaFoldDB" id="A0A1V1PHB0"/>
<dbReference type="Gene3D" id="1.10.10.60">
    <property type="entry name" value="Homeodomain-like"/>
    <property type="match status" value="1"/>
</dbReference>
<dbReference type="Gene3D" id="1.10.8.60">
    <property type="match status" value="1"/>
</dbReference>
<dbReference type="Pfam" id="PF02954">
    <property type="entry name" value="HTH_8"/>
    <property type="match status" value="1"/>
</dbReference>